<evidence type="ECO:0000313" key="1">
    <source>
        <dbReference type="EMBL" id="DAD28445.1"/>
    </source>
</evidence>
<proteinExistence type="predicted"/>
<evidence type="ECO:0000313" key="2">
    <source>
        <dbReference type="Proteomes" id="UP000607653"/>
    </source>
</evidence>
<sequence length="56" mass="6265">MAIMKKLYSVRLLESPAVQTVFLSSSNKLFIIVVLDHGLSFSQIQQLSMPAQAWAK</sequence>
<keyword evidence="2" id="KW-1185">Reference proteome</keyword>
<accession>A0A822YBQ9</accession>
<comment type="caution">
    <text evidence="1">The sequence shown here is derived from an EMBL/GenBank/DDBJ whole genome shotgun (WGS) entry which is preliminary data.</text>
</comment>
<dbReference type="Proteomes" id="UP000607653">
    <property type="component" value="Unassembled WGS sequence"/>
</dbReference>
<organism evidence="1 2">
    <name type="scientific">Nelumbo nucifera</name>
    <name type="common">Sacred lotus</name>
    <dbReference type="NCBI Taxonomy" id="4432"/>
    <lineage>
        <taxon>Eukaryota</taxon>
        <taxon>Viridiplantae</taxon>
        <taxon>Streptophyta</taxon>
        <taxon>Embryophyta</taxon>
        <taxon>Tracheophyta</taxon>
        <taxon>Spermatophyta</taxon>
        <taxon>Magnoliopsida</taxon>
        <taxon>Proteales</taxon>
        <taxon>Nelumbonaceae</taxon>
        <taxon>Nelumbo</taxon>
    </lineage>
</organism>
<protein>
    <submittedName>
        <fullName evidence="1">Uncharacterized protein</fullName>
    </submittedName>
</protein>
<dbReference type="AlphaFoldDB" id="A0A822YBQ9"/>
<dbReference type="EMBL" id="DUZY01000002">
    <property type="protein sequence ID" value="DAD28445.1"/>
    <property type="molecule type" value="Genomic_DNA"/>
</dbReference>
<reference evidence="1 2" key="1">
    <citation type="journal article" date="2020" name="Mol. Biol. Evol.">
        <title>Distinct Expression and Methylation Patterns for Genes with Different Fates following a Single Whole-Genome Duplication in Flowering Plants.</title>
        <authorList>
            <person name="Shi T."/>
            <person name="Rahmani R.S."/>
            <person name="Gugger P.F."/>
            <person name="Wang M."/>
            <person name="Li H."/>
            <person name="Zhang Y."/>
            <person name="Li Z."/>
            <person name="Wang Q."/>
            <person name="Van de Peer Y."/>
            <person name="Marchal K."/>
            <person name="Chen J."/>
        </authorList>
    </citation>
    <scope>NUCLEOTIDE SEQUENCE [LARGE SCALE GENOMIC DNA]</scope>
    <source>
        <tissue evidence="1">Leaf</tissue>
    </source>
</reference>
<gene>
    <name evidence="1" type="ORF">HUJ06_029913</name>
</gene>
<name>A0A822YBQ9_NELNU</name>